<comment type="caution">
    <text evidence="8">The sequence shown here is derived from an EMBL/GenBank/DDBJ whole genome shotgun (WGS) entry which is preliminary data.</text>
</comment>
<evidence type="ECO:0000256" key="5">
    <source>
        <dbReference type="PROSITE-ProRule" id="PRU00309"/>
    </source>
</evidence>
<organism evidence="8 9">
    <name type="scientific">Microctonus aethiopoides</name>
    <dbReference type="NCBI Taxonomy" id="144406"/>
    <lineage>
        <taxon>Eukaryota</taxon>
        <taxon>Metazoa</taxon>
        <taxon>Ecdysozoa</taxon>
        <taxon>Arthropoda</taxon>
        <taxon>Hexapoda</taxon>
        <taxon>Insecta</taxon>
        <taxon>Pterygota</taxon>
        <taxon>Neoptera</taxon>
        <taxon>Endopterygota</taxon>
        <taxon>Hymenoptera</taxon>
        <taxon>Apocrita</taxon>
        <taxon>Ichneumonoidea</taxon>
        <taxon>Braconidae</taxon>
        <taxon>Euphorinae</taxon>
        <taxon>Microctonus</taxon>
    </lineage>
</organism>
<evidence type="ECO:0000259" key="7">
    <source>
        <dbReference type="PROSITE" id="PS50950"/>
    </source>
</evidence>
<dbReference type="GO" id="GO:0003677">
    <property type="term" value="F:DNA binding"/>
    <property type="evidence" value="ECO:0007669"/>
    <property type="project" value="UniProtKB-UniRule"/>
</dbReference>
<sequence length="365" mass="40947">MQYFINCSSGSDSGKGNVKQPFKLPNDEERKQNWLTAIGNSLKEGRSVRKNIHICSHHFAVNCFLTESTKILKDGQEIDVPLRCAKKRMALKKESVDSIDASQVLSERSNNDMNVSASANQSSRKRKLSPLTLQDSNQVVNQTVPLGDAIPVENVFCSPNNDRNCERSVEERPPTVIKNYSIQDLLNDWHSQDPGKLPPSWVVNDTTDGLLFFYMGDIEITHQVIAKIPVVEKITCLEDLREAMLKIVASNLATIQATLPEAFKKNYPATRVIIDCTEVYTDMPPECYGGRSSDSFITNGNCGLVDLIEPGDVVLADKDFPQIKTEVEKKMLSLSCLHLPMKHNLLLRKLVKLITLLRSEFILKE</sequence>
<dbReference type="Pfam" id="PF05485">
    <property type="entry name" value="THAP"/>
    <property type="match status" value="1"/>
</dbReference>
<accession>A0AA39F9X7</accession>
<reference evidence="8" key="2">
    <citation type="submission" date="2023-03" db="EMBL/GenBank/DDBJ databases">
        <authorList>
            <person name="Inwood S.N."/>
            <person name="Skelly J.G."/>
            <person name="Guhlin J."/>
            <person name="Harrop T.W.R."/>
            <person name="Goldson S.G."/>
            <person name="Dearden P.K."/>
        </authorList>
    </citation>
    <scope>NUCLEOTIDE SEQUENCE</scope>
    <source>
        <strain evidence="8">Irish</strain>
        <tissue evidence="8">Whole body</tissue>
    </source>
</reference>
<evidence type="ECO:0000256" key="3">
    <source>
        <dbReference type="ARBA" id="ARBA00022833"/>
    </source>
</evidence>
<dbReference type="GO" id="GO:0008270">
    <property type="term" value="F:zinc ion binding"/>
    <property type="evidence" value="ECO:0007669"/>
    <property type="project" value="UniProtKB-KW"/>
</dbReference>
<keyword evidence="1" id="KW-0479">Metal-binding</keyword>
<evidence type="ECO:0000313" key="8">
    <source>
        <dbReference type="EMBL" id="KAK0165630.1"/>
    </source>
</evidence>
<evidence type="ECO:0000256" key="4">
    <source>
        <dbReference type="ARBA" id="ARBA00023125"/>
    </source>
</evidence>
<protein>
    <recommendedName>
        <fullName evidence="7">THAP-type domain-containing protein</fullName>
    </recommendedName>
</protein>
<dbReference type="EMBL" id="JAQQBS010001422">
    <property type="protein sequence ID" value="KAK0165630.1"/>
    <property type="molecule type" value="Genomic_DNA"/>
</dbReference>
<keyword evidence="3" id="KW-0862">Zinc</keyword>
<name>A0AA39F9X7_9HYME</name>
<feature type="domain" description="THAP-type" evidence="7">
    <location>
        <begin position="1"/>
        <end position="100"/>
    </location>
</feature>
<evidence type="ECO:0000256" key="6">
    <source>
        <dbReference type="SAM" id="MobiDB-lite"/>
    </source>
</evidence>
<evidence type="ECO:0000256" key="1">
    <source>
        <dbReference type="ARBA" id="ARBA00022723"/>
    </source>
</evidence>
<dbReference type="Proteomes" id="UP001168990">
    <property type="component" value="Unassembled WGS sequence"/>
</dbReference>
<keyword evidence="2 5" id="KW-0863">Zinc-finger</keyword>
<proteinExistence type="predicted"/>
<keyword evidence="4 5" id="KW-0238">DNA-binding</keyword>
<dbReference type="InterPro" id="IPR006612">
    <property type="entry name" value="THAP_Znf"/>
</dbReference>
<feature type="compositionally biased region" description="Polar residues" evidence="6">
    <location>
        <begin position="102"/>
        <end position="122"/>
    </location>
</feature>
<keyword evidence="9" id="KW-1185">Reference proteome</keyword>
<reference evidence="8" key="1">
    <citation type="journal article" date="2023" name="bioRxiv">
        <title>Scaffold-level genome assemblies of two parasitoid biocontrol wasps reveal the parthenogenesis mechanism and an associated novel virus.</title>
        <authorList>
            <person name="Inwood S."/>
            <person name="Skelly J."/>
            <person name="Guhlin J."/>
            <person name="Harrop T."/>
            <person name="Goldson S."/>
            <person name="Dearden P."/>
        </authorList>
    </citation>
    <scope>NUCLEOTIDE SEQUENCE</scope>
    <source>
        <strain evidence="8">Irish</strain>
        <tissue evidence="8">Whole body</tissue>
    </source>
</reference>
<dbReference type="SUPFAM" id="SSF57716">
    <property type="entry name" value="Glucocorticoid receptor-like (DNA-binding domain)"/>
    <property type="match status" value="1"/>
</dbReference>
<evidence type="ECO:0000256" key="2">
    <source>
        <dbReference type="ARBA" id="ARBA00022771"/>
    </source>
</evidence>
<dbReference type="PANTHER" id="PTHR23080">
    <property type="entry name" value="THAP DOMAIN PROTEIN"/>
    <property type="match status" value="1"/>
</dbReference>
<evidence type="ECO:0000313" key="9">
    <source>
        <dbReference type="Proteomes" id="UP001168990"/>
    </source>
</evidence>
<dbReference type="PANTHER" id="PTHR23080:SF143">
    <property type="entry name" value="SI:DKEY-56D12.4"/>
    <property type="match status" value="1"/>
</dbReference>
<feature type="region of interest" description="Disordered" evidence="6">
    <location>
        <begin position="102"/>
        <end position="128"/>
    </location>
</feature>
<gene>
    <name evidence="8" type="ORF">PV328_004132</name>
</gene>
<dbReference type="PROSITE" id="PS50950">
    <property type="entry name" value="ZF_THAP"/>
    <property type="match status" value="1"/>
</dbReference>
<dbReference type="AlphaFoldDB" id="A0AA39F9X7"/>